<gene>
    <name evidence="5" type="ORF">AA0114_g5773</name>
    <name evidence="4" type="ORF">AA0115_g6027</name>
    <name evidence="6" type="ORF">AA0119_g2503</name>
</gene>
<dbReference type="EMBL" id="PDXA01000017">
    <property type="protein sequence ID" value="RYN50680.1"/>
    <property type="molecule type" value="Genomic_DNA"/>
</dbReference>
<evidence type="ECO:0000313" key="8">
    <source>
        <dbReference type="Proteomes" id="UP000293195"/>
    </source>
</evidence>
<reference evidence="5" key="3">
    <citation type="journal article" date="2019" name="J. ISSAAS">
        <title>Genomics, evolutionary history and diagnostics of the Alternaria alternata species group including apple and Asian pear pathotypes.</title>
        <authorList>
            <person name="Armitage A.D."/>
            <person name="Cockerton H.M."/>
            <person name="Sreenivasaprasad S."/>
            <person name="Woodhall J."/>
            <person name="Lane C."/>
            <person name="Harrison R.J."/>
            <person name="Clarkson J.P."/>
        </authorList>
    </citation>
    <scope>NUCLEOTIDE SEQUENCE</scope>
    <source>
        <strain evidence="5">FERA 1082</strain>
    </source>
</reference>
<dbReference type="SUPFAM" id="SSF101744">
    <property type="entry name" value="Rof/RNase P subunit-like"/>
    <property type="match status" value="1"/>
</dbReference>
<evidence type="ECO:0000313" key="5">
    <source>
        <dbReference type="EMBL" id="RYN50680.1"/>
    </source>
</evidence>
<dbReference type="Pfam" id="PF01868">
    <property type="entry name" value="RNase_P-MRP_p29"/>
    <property type="match status" value="1"/>
</dbReference>
<dbReference type="GO" id="GO:0005634">
    <property type="term" value="C:nucleus"/>
    <property type="evidence" value="ECO:0007669"/>
    <property type="project" value="UniProtKB-SubCell"/>
</dbReference>
<evidence type="ECO:0000256" key="2">
    <source>
        <dbReference type="ARBA" id="ARBA00006181"/>
    </source>
</evidence>
<evidence type="ECO:0000313" key="4">
    <source>
        <dbReference type="EMBL" id="RYN28128.1"/>
    </source>
</evidence>
<evidence type="ECO:0000313" key="6">
    <source>
        <dbReference type="EMBL" id="RYO06568.1"/>
    </source>
</evidence>
<accession>A0A4Q4MI30</accession>
<evidence type="ECO:0000313" key="7">
    <source>
        <dbReference type="Proteomes" id="UP000292402"/>
    </source>
</evidence>
<dbReference type="GO" id="GO:0000172">
    <property type="term" value="C:ribonuclease MRP complex"/>
    <property type="evidence" value="ECO:0007669"/>
    <property type="project" value="InterPro"/>
</dbReference>
<comment type="subcellular location">
    <subcellularLocation>
        <location evidence="1">Nucleus</location>
    </subcellularLocation>
</comment>
<evidence type="ECO:0000256" key="1">
    <source>
        <dbReference type="ARBA" id="ARBA00004123"/>
    </source>
</evidence>
<comment type="similarity">
    <text evidence="2">Belongs to the eukaryotic/archaeal RNase P protein component 1 family.</text>
</comment>
<dbReference type="GO" id="GO:0030677">
    <property type="term" value="C:ribonuclease P complex"/>
    <property type="evidence" value="ECO:0007669"/>
    <property type="project" value="InterPro"/>
</dbReference>
<dbReference type="SMART" id="SM00538">
    <property type="entry name" value="POP4"/>
    <property type="match status" value="1"/>
</dbReference>
<dbReference type="PANTHER" id="PTHR13348:SF0">
    <property type="entry name" value="RIBONUCLEASE P PROTEIN SUBUNIT P29"/>
    <property type="match status" value="1"/>
</dbReference>
<dbReference type="OrthoDB" id="124041at2759"/>
<dbReference type="InterPro" id="IPR036980">
    <property type="entry name" value="RNase_P/MRP_Rpp29_sf"/>
</dbReference>
<dbReference type="EMBL" id="PDXF01000006">
    <property type="protein sequence ID" value="RYO06568.1"/>
    <property type="molecule type" value="Genomic_DNA"/>
</dbReference>
<dbReference type="EMBL" id="PDXB01000013">
    <property type="protein sequence ID" value="RYN28128.1"/>
    <property type="molecule type" value="Genomic_DNA"/>
</dbReference>
<dbReference type="InterPro" id="IPR002730">
    <property type="entry name" value="Rpp29/RNP1"/>
</dbReference>
<proteinExistence type="inferred from homology"/>
<sequence length="231" mass="26161">MAHGDTHIAQTLLHRAFSPSTAESHYHERVLKRPLHIRATSPTPSARAVRRRALNEIKQTARKRSKNKPRPLSAAKKRALCLNEIPKEQQNYALYEGLHNLWAGYMRDVLGLSDTARSVLVTPNSSGQLLATADMHGALVTVVRSRCVSRVGLEGIIVRDTRFTFEIITKNNSVKSVPKEHTILRFEVPLPEQDGKTPMKPLVFELNAEQFQTRAADRANKKFRMHYQPDI</sequence>
<evidence type="ECO:0000256" key="3">
    <source>
        <dbReference type="PIRNR" id="PIRNR027081"/>
    </source>
</evidence>
<reference evidence="4" key="1">
    <citation type="submission" date="2017-10" db="EMBL/GenBank/DDBJ databases">
        <authorList>
            <person name="Armitage A.D."/>
            <person name="Barbara D.J."/>
            <person name="Woodhall J.W."/>
            <person name="Sreenivasaprasad S."/>
            <person name="Lane C.R."/>
            <person name="Clarkson J.P."/>
            <person name="Harrison R.J."/>
        </authorList>
    </citation>
    <scope>NUCLEOTIDE SEQUENCE</scope>
    <source>
        <strain evidence="4">FERA 1164</strain>
        <strain evidence="6">FERA 635</strain>
    </source>
</reference>
<dbReference type="InterPro" id="IPR016848">
    <property type="entry name" value="RNase_P/MRP_Rpp29-subunit"/>
</dbReference>
<dbReference type="PANTHER" id="PTHR13348">
    <property type="entry name" value="RIBONUCLEASE P SUBUNIT P29"/>
    <property type="match status" value="1"/>
</dbReference>
<dbReference type="GO" id="GO:0033204">
    <property type="term" value="F:ribonuclease P RNA binding"/>
    <property type="evidence" value="ECO:0007669"/>
    <property type="project" value="InterPro"/>
</dbReference>
<keyword evidence="8" id="KW-1185">Reference proteome</keyword>
<reference evidence="7 8" key="2">
    <citation type="journal article" date="2019" name="bioRxiv">
        <title>Genomics, evolutionary history and diagnostics of the Alternaria alternata species group including apple and Asian pear pathotypes.</title>
        <authorList>
            <person name="Armitage A.D."/>
            <person name="Cockerton H.M."/>
            <person name="Sreenivasaprasad S."/>
            <person name="Woodhall J.W."/>
            <person name="Lane C.R."/>
            <person name="Harrison R.J."/>
            <person name="Clarkson J.P."/>
        </authorList>
    </citation>
    <scope>NUCLEOTIDE SEQUENCE [LARGE SCALE GENOMIC DNA]</scope>
    <source>
        <strain evidence="7">FERA 1082</strain>
        <strain evidence="4">FERA 1164</strain>
        <strain evidence="8">FERA 635</strain>
    </source>
</reference>
<dbReference type="Proteomes" id="UP000292402">
    <property type="component" value="Unassembled WGS sequence"/>
</dbReference>
<protein>
    <recommendedName>
        <fullName evidence="3">Ribonuclease P protein subunit</fullName>
    </recommendedName>
</protein>
<dbReference type="GO" id="GO:0001682">
    <property type="term" value="P:tRNA 5'-leader removal"/>
    <property type="evidence" value="ECO:0007669"/>
    <property type="project" value="InterPro"/>
</dbReference>
<dbReference type="Proteomes" id="UP000293195">
    <property type="component" value="Unassembled WGS sequence"/>
</dbReference>
<keyword evidence="3" id="KW-0819">tRNA processing</keyword>
<dbReference type="GO" id="GO:0006364">
    <property type="term" value="P:rRNA processing"/>
    <property type="evidence" value="ECO:0007669"/>
    <property type="project" value="TreeGrafter"/>
</dbReference>
<organism evidence="5 7">
    <name type="scientific">Alternaria tenuissima</name>
    <dbReference type="NCBI Taxonomy" id="119927"/>
    <lineage>
        <taxon>Eukaryota</taxon>
        <taxon>Fungi</taxon>
        <taxon>Dikarya</taxon>
        <taxon>Ascomycota</taxon>
        <taxon>Pezizomycotina</taxon>
        <taxon>Dothideomycetes</taxon>
        <taxon>Pleosporomycetidae</taxon>
        <taxon>Pleosporales</taxon>
        <taxon>Pleosporineae</taxon>
        <taxon>Pleosporaceae</taxon>
        <taxon>Alternaria</taxon>
        <taxon>Alternaria sect. Alternaria</taxon>
        <taxon>Alternaria alternata complex</taxon>
    </lineage>
</organism>
<dbReference type="Gene3D" id="2.30.30.210">
    <property type="entry name" value="Ribonuclease P/MRP, subunit p29"/>
    <property type="match status" value="1"/>
</dbReference>
<comment type="caution">
    <text evidence="5">The sequence shown here is derived from an EMBL/GenBank/DDBJ whole genome shotgun (WGS) entry which is preliminary data.</text>
</comment>
<dbReference type="InterPro" id="IPR023534">
    <property type="entry name" value="Rof/RNase_P-like"/>
</dbReference>
<keyword evidence="3" id="KW-0539">Nucleus</keyword>
<dbReference type="AlphaFoldDB" id="A0A4Q4MI30"/>
<dbReference type="Proteomes" id="UP000292340">
    <property type="component" value="Unassembled WGS sequence"/>
</dbReference>
<name>A0A4Q4MI30_9PLEO</name>
<dbReference type="PIRSF" id="PIRSF027081">
    <property type="entry name" value="RNase_P/MRP_p29_subunit"/>
    <property type="match status" value="1"/>
</dbReference>